<proteinExistence type="predicted"/>
<feature type="signal peptide" evidence="13">
    <location>
        <begin position="1"/>
        <end position="24"/>
    </location>
</feature>
<feature type="transmembrane region" description="Helical" evidence="12">
    <location>
        <begin position="109"/>
        <end position="129"/>
    </location>
</feature>
<dbReference type="Gene3D" id="1.20.1250.20">
    <property type="entry name" value="MFS general substrate transporter like domains"/>
    <property type="match status" value="1"/>
</dbReference>
<comment type="function">
    <text evidence="1">Mediates high-affinity intracellular uptake of the rare oligo-element molybdenum.</text>
</comment>
<evidence type="ECO:0000256" key="2">
    <source>
        <dbReference type="ARBA" id="ARBA00004651"/>
    </source>
</evidence>
<evidence type="ECO:0000256" key="13">
    <source>
        <dbReference type="SAM" id="SignalP"/>
    </source>
</evidence>
<comment type="subcellular location">
    <subcellularLocation>
        <location evidence="2">Cell membrane</location>
        <topology evidence="2">Multi-pass membrane protein</topology>
    </subcellularLocation>
</comment>
<evidence type="ECO:0000256" key="3">
    <source>
        <dbReference type="ARBA" id="ARBA00021242"/>
    </source>
</evidence>
<feature type="transmembrane region" description="Helical" evidence="12">
    <location>
        <begin position="410"/>
        <end position="429"/>
    </location>
</feature>
<feature type="transmembrane region" description="Helical" evidence="12">
    <location>
        <begin position="201"/>
        <end position="222"/>
    </location>
</feature>
<evidence type="ECO:0000256" key="7">
    <source>
        <dbReference type="ARBA" id="ARBA00022989"/>
    </source>
</evidence>
<evidence type="ECO:0000256" key="1">
    <source>
        <dbReference type="ARBA" id="ARBA00003019"/>
    </source>
</evidence>
<dbReference type="PANTHER" id="PTHR23516:SF1">
    <property type="entry name" value="MOLYBDATE-ANION TRANSPORTER"/>
    <property type="match status" value="1"/>
</dbReference>
<dbReference type="PANTHER" id="PTHR23516">
    <property type="entry name" value="SAM (S-ADENOSYL METHIONINE) TRANSPORTER"/>
    <property type="match status" value="1"/>
</dbReference>
<sequence length="464" mass="51960">MEVAYLKNFVGLAALSSVLLVAQPTRQTMLRAMASKIKKADPNAKIPPFSKNHPQLRVYKVFFTMVVAAWLQVMISGRHDCFPPADNDSKEIFIHNLYKKDYNLPDETIFQLTLTNFATSGLVSLYIGAFADRFGRKSTNVLFTACYGAAACLAMVPEIPALFAGRFLGGIAQAIMFSVLDSWIVGDFFTRKLITQGCDLYRTFGTLGVINSFAAVACGVLGDRLIWATGSNKAPFVLSWLVMWQAMQAVWSKMREAYGAVSTDDMELKKNTPTLSAFYRRPYIWALTFSAMVFEGSAFLFAFSAIPVLKSVHKAKTELPTTYLFACIMTSALVGSLSFNILMVSRKIRFVRLMSFILLGANIVCYHLARPRTERRTFWLSNAFGLLIGFYYPCMGTLKARLVDEGIRSTIFSLLRAPIYLYVVAQLLLNQDAPTTAKLFQSSAWWFTASFGVMWLISFHKKLP</sequence>
<accession>A0ABR2XGN5</accession>
<evidence type="ECO:0000256" key="4">
    <source>
        <dbReference type="ARBA" id="ARBA00022448"/>
    </source>
</evidence>
<keyword evidence="5" id="KW-1003">Cell membrane</keyword>
<evidence type="ECO:0000256" key="6">
    <source>
        <dbReference type="ARBA" id="ARBA00022692"/>
    </source>
</evidence>
<dbReference type="InterPro" id="IPR008509">
    <property type="entry name" value="MOT2/MFSD5"/>
</dbReference>
<dbReference type="SUPFAM" id="SSF103473">
    <property type="entry name" value="MFS general substrate transporter"/>
    <property type="match status" value="1"/>
</dbReference>
<evidence type="ECO:0000313" key="15">
    <source>
        <dbReference type="Proteomes" id="UP001465668"/>
    </source>
</evidence>
<keyword evidence="4" id="KW-0813">Transport</keyword>
<dbReference type="Pfam" id="PF05631">
    <property type="entry name" value="MFS_5"/>
    <property type="match status" value="1"/>
</dbReference>
<dbReference type="EMBL" id="JARVKM010000056">
    <property type="protein sequence ID" value="KAK9772881.1"/>
    <property type="molecule type" value="Genomic_DNA"/>
</dbReference>
<feature type="transmembrane region" description="Helical" evidence="12">
    <location>
        <begin position="444"/>
        <end position="460"/>
    </location>
</feature>
<keyword evidence="9 12" id="KW-0472">Membrane</keyword>
<feature type="transmembrane region" description="Helical" evidence="12">
    <location>
        <begin position="283"/>
        <end position="303"/>
    </location>
</feature>
<feature type="transmembrane region" description="Helical" evidence="12">
    <location>
        <begin position="323"/>
        <end position="343"/>
    </location>
</feature>
<feature type="transmembrane region" description="Helical" evidence="12">
    <location>
        <begin position="350"/>
        <end position="369"/>
    </location>
</feature>
<gene>
    <name evidence="14" type="ORF">SCAR479_10391</name>
</gene>
<keyword evidence="7 12" id="KW-1133">Transmembrane helix</keyword>
<evidence type="ECO:0000256" key="8">
    <source>
        <dbReference type="ARBA" id="ARBA00023065"/>
    </source>
</evidence>
<comment type="caution">
    <text evidence="14">The sequence shown here is derived from an EMBL/GenBank/DDBJ whole genome shotgun (WGS) entry which is preliminary data.</text>
</comment>
<keyword evidence="8" id="KW-0406">Ion transport</keyword>
<evidence type="ECO:0000313" key="14">
    <source>
        <dbReference type="EMBL" id="KAK9772881.1"/>
    </source>
</evidence>
<feature type="chain" id="PRO_5045438601" description="Molybdate-anion transporter" evidence="13">
    <location>
        <begin position="25"/>
        <end position="464"/>
    </location>
</feature>
<evidence type="ECO:0000256" key="12">
    <source>
        <dbReference type="SAM" id="Phobius"/>
    </source>
</evidence>
<dbReference type="InterPro" id="IPR036259">
    <property type="entry name" value="MFS_trans_sf"/>
</dbReference>
<protein>
    <recommendedName>
        <fullName evidence="3">Molybdate-anion transporter</fullName>
    </recommendedName>
    <alternativeName>
        <fullName evidence="10">Major facilitator superfamily domain-containing protein 5</fullName>
    </alternativeName>
    <alternativeName>
        <fullName evidence="11">Molybdate transporter 2 homolog</fullName>
    </alternativeName>
</protein>
<feature type="transmembrane region" description="Helical" evidence="12">
    <location>
        <begin position="58"/>
        <end position="75"/>
    </location>
</feature>
<dbReference type="Proteomes" id="UP001465668">
    <property type="component" value="Unassembled WGS sequence"/>
</dbReference>
<evidence type="ECO:0000256" key="11">
    <source>
        <dbReference type="ARBA" id="ARBA00032555"/>
    </source>
</evidence>
<keyword evidence="15" id="KW-1185">Reference proteome</keyword>
<feature type="transmembrane region" description="Helical" evidence="12">
    <location>
        <begin position="381"/>
        <end position="398"/>
    </location>
</feature>
<keyword evidence="13" id="KW-0732">Signal</keyword>
<evidence type="ECO:0000256" key="10">
    <source>
        <dbReference type="ARBA" id="ARBA00030646"/>
    </source>
</evidence>
<feature type="transmembrane region" description="Helical" evidence="12">
    <location>
        <begin position="170"/>
        <end position="189"/>
    </location>
</feature>
<reference evidence="14 15" key="1">
    <citation type="submission" date="2024-02" db="EMBL/GenBank/DDBJ databases">
        <title>First draft genome assembly of two strains of Seiridium cardinale.</title>
        <authorList>
            <person name="Emiliani G."/>
            <person name="Scali E."/>
        </authorList>
    </citation>
    <scope>NUCLEOTIDE SEQUENCE [LARGE SCALE GENOMIC DNA]</scope>
    <source>
        <strain evidence="14 15">BM-138-000479</strain>
    </source>
</reference>
<evidence type="ECO:0000256" key="5">
    <source>
        <dbReference type="ARBA" id="ARBA00022475"/>
    </source>
</evidence>
<name>A0ABR2XGN5_9PEZI</name>
<keyword evidence="6 12" id="KW-0812">Transmembrane</keyword>
<organism evidence="14 15">
    <name type="scientific">Seiridium cardinale</name>
    <dbReference type="NCBI Taxonomy" id="138064"/>
    <lineage>
        <taxon>Eukaryota</taxon>
        <taxon>Fungi</taxon>
        <taxon>Dikarya</taxon>
        <taxon>Ascomycota</taxon>
        <taxon>Pezizomycotina</taxon>
        <taxon>Sordariomycetes</taxon>
        <taxon>Xylariomycetidae</taxon>
        <taxon>Amphisphaeriales</taxon>
        <taxon>Sporocadaceae</taxon>
        <taxon>Seiridium</taxon>
    </lineage>
</organism>
<evidence type="ECO:0000256" key="9">
    <source>
        <dbReference type="ARBA" id="ARBA00023136"/>
    </source>
</evidence>